<dbReference type="EMBL" id="BMAU01021387">
    <property type="protein sequence ID" value="GFY28910.1"/>
    <property type="molecule type" value="Genomic_DNA"/>
</dbReference>
<reference evidence="2" key="1">
    <citation type="submission" date="2020-08" db="EMBL/GenBank/DDBJ databases">
        <title>Multicomponent nature underlies the extraordinary mechanical properties of spider dragline silk.</title>
        <authorList>
            <person name="Kono N."/>
            <person name="Nakamura H."/>
            <person name="Mori M."/>
            <person name="Yoshida Y."/>
            <person name="Ohtoshi R."/>
            <person name="Malay A.D."/>
            <person name="Moran D.A.P."/>
            <person name="Tomita M."/>
            <person name="Numata K."/>
            <person name="Arakawa K."/>
        </authorList>
    </citation>
    <scope>NUCLEOTIDE SEQUENCE</scope>
</reference>
<evidence type="ECO:0000256" key="1">
    <source>
        <dbReference type="SAM" id="MobiDB-lite"/>
    </source>
</evidence>
<feature type="region of interest" description="Disordered" evidence="1">
    <location>
        <begin position="1"/>
        <end position="97"/>
    </location>
</feature>
<evidence type="ECO:0000313" key="3">
    <source>
        <dbReference type="Proteomes" id="UP000887159"/>
    </source>
</evidence>
<sequence length="160" mass="17506">MKCANCSGAHAANWSRCPKHPNNAKKKSQNKNKKGPNKPKNVPSKKTTPQAPRPDISKARKVSPSLDYSKVVQNQIPREHVSPPSASTALPTPAPRKDASVNAGLLKDLLVIIEDTPCIDKQIFCRAFKNSLPALRSASADVDKSYYIFEAYCKLRSLPA</sequence>
<keyword evidence="3" id="KW-1185">Reference proteome</keyword>
<protein>
    <submittedName>
        <fullName evidence="2">Uncharacterized protein</fullName>
    </submittedName>
</protein>
<name>A0A8X6W601_TRICX</name>
<dbReference type="Proteomes" id="UP000887159">
    <property type="component" value="Unassembled WGS sequence"/>
</dbReference>
<feature type="compositionally biased region" description="Low complexity" evidence="1">
    <location>
        <begin position="82"/>
        <end position="91"/>
    </location>
</feature>
<accession>A0A8X6W601</accession>
<organism evidence="2 3">
    <name type="scientific">Trichonephila clavipes</name>
    <name type="common">Golden silk orbweaver</name>
    <name type="synonym">Nephila clavipes</name>
    <dbReference type="NCBI Taxonomy" id="2585209"/>
    <lineage>
        <taxon>Eukaryota</taxon>
        <taxon>Metazoa</taxon>
        <taxon>Ecdysozoa</taxon>
        <taxon>Arthropoda</taxon>
        <taxon>Chelicerata</taxon>
        <taxon>Arachnida</taxon>
        <taxon>Araneae</taxon>
        <taxon>Araneomorphae</taxon>
        <taxon>Entelegynae</taxon>
        <taxon>Araneoidea</taxon>
        <taxon>Nephilidae</taxon>
        <taxon>Trichonephila</taxon>
    </lineage>
</organism>
<evidence type="ECO:0000313" key="2">
    <source>
        <dbReference type="EMBL" id="GFY28910.1"/>
    </source>
</evidence>
<feature type="compositionally biased region" description="Basic residues" evidence="1">
    <location>
        <begin position="17"/>
        <end position="37"/>
    </location>
</feature>
<dbReference type="AlphaFoldDB" id="A0A8X6W601"/>
<comment type="caution">
    <text evidence="2">The sequence shown here is derived from an EMBL/GenBank/DDBJ whole genome shotgun (WGS) entry which is preliminary data.</text>
</comment>
<gene>
    <name evidence="2" type="ORF">TNCV_4720411</name>
</gene>
<proteinExistence type="predicted"/>